<accession>A0AAW0JVR7</accession>
<keyword evidence="4" id="KW-0808">Transferase</keyword>
<evidence type="ECO:0000256" key="2">
    <source>
        <dbReference type="ARBA" id="ARBA00022734"/>
    </source>
</evidence>
<sequence>MTRVDIQARVGWVIYAKKVPLWDSNTGKLTDFSTRFSFTIGSVGLGTSDFGDGLAFFLAPVGFDNIAPNTAWGRSRPFQRHNHAFTSEPYCSS</sequence>
<dbReference type="GO" id="GO:0016301">
    <property type="term" value="F:kinase activity"/>
    <property type="evidence" value="ECO:0007669"/>
    <property type="project" value="UniProtKB-KW"/>
</dbReference>
<dbReference type="GO" id="GO:0030246">
    <property type="term" value="F:carbohydrate binding"/>
    <property type="evidence" value="ECO:0007669"/>
    <property type="project" value="UniProtKB-KW"/>
</dbReference>
<keyword evidence="2" id="KW-0430">Lectin</keyword>
<dbReference type="Pfam" id="PF00139">
    <property type="entry name" value="Lectin_legB"/>
    <property type="match status" value="1"/>
</dbReference>
<keyword evidence="5" id="KW-1185">Reference proteome</keyword>
<evidence type="ECO:0000313" key="5">
    <source>
        <dbReference type="Proteomes" id="UP000237347"/>
    </source>
</evidence>
<dbReference type="SUPFAM" id="SSF49899">
    <property type="entry name" value="Concanavalin A-like lectins/glucanases"/>
    <property type="match status" value="1"/>
</dbReference>
<keyword evidence="4" id="KW-0675">Receptor</keyword>
<evidence type="ECO:0000256" key="1">
    <source>
        <dbReference type="ARBA" id="ARBA00007606"/>
    </source>
</evidence>
<dbReference type="PANTHER" id="PTHR32401:SF47">
    <property type="entry name" value="LEGUME LECTIN DOMAIN-CONTAINING PROTEIN"/>
    <property type="match status" value="1"/>
</dbReference>
<dbReference type="Gene3D" id="2.60.120.200">
    <property type="match status" value="1"/>
</dbReference>
<dbReference type="AlphaFoldDB" id="A0AAW0JVR7"/>
<reference evidence="4 5" key="1">
    <citation type="journal article" date="2018" name="Sci. Data">
        <title>The draft genome sequence of cork oak.</title>
        <authorList>
            <person name="Ramos A.M."/>
            <person name="Usie A."/>
            <person name="Barbosa P."/>
            <person name="Barros P.M."/>
            <person name="Capote T."/>
            <person name="Chaves I."/>
            <person name="Simoes F."/>
            <person name="Abreu I."/>
            <person name="Carrasquinho I."/>
            <person name="Faro C."/>
            <person name="Guimaraes J.B."/>
            <person name="Mendonca D."/>
            <person name="Nobrega F."/>
            <person name="Rodrigues L."/>
            <person name="Saibo N.J.M."/>
            <person name="Varela M.C."/>
            <person name="Egas C."/>
            <person name="Matos J."/>
            <person name="Miguel C.M."/>
            <person name="Oliveira M.M."/>
            <person name="Ricardo C.P."/>
            <person name="Goncalves S."/>
        </authorList>
    </citation>
    <scope>NUCLEOTIDE SEQUENCE [LARGE SCALE GENOMIC DNA]</scope>
    <source>
        <strain evidence="5">cv. HL8</strain>
    </source>
</reference>
<protein>
    <submittedName>
        <fullName evidence="4">L-type lectin-domain containing receptor kinase ix.1</fullName>
    </submittedName>
</protein>
<evidence type="ECO:0000313" key="4">
    <source>
        <dbReference type="EMBL" id="KAK7831063.1"/>
    </source>
</evidence>
<dbReference type="InterPro" id="IPR013320">
    <property type="entry name" value="ConA-like_dom_sf"/>
</dbReference>
<evidence type="ECO:0000259" key="3">
    <source>
        <dbReference type="Pfam" id="PF00139"/>
    </source>
</evidence>
<keyword evidence="4" id="KW-0418">Kinase</keyword>
<organism evidence="4 5">
    <name type="scientific">Quercus suber</name>
    <name type="common">Cork oak</name>
    <dbReference type="NCBI Taxonomy" id="58331"/>
    <lineage>
        <taxon>Eukaryota</taxon>
        <taxon>Viridiplantae</taxon>
        <taxon>Streptophyta</taxon>
        <taxon>Embryophyta</taxon>
        <taxon>Tracheophyta</taxon>
        <taxon>Spermatophyta</taxon>
        <taxon>Magnoliopsida</taxon>
        <taxon>eudicotyledons</taxon>
        <taxon>Gunneridae</taxon>
        <taxon>Pentapetalae</taxon>
        <taxon>rosids</taxon>
        <taxon>fabids</taxon>
        <taxon>Fagales</taxon>
        <taxon>Fagaceae</taxon>
        <taxon>Quercus</taxon>
    </lineage>
</organism>
<proteinExistence type="inferred from homology"/>
<feature type="domain" description="Legume lectin" evidence="3">
    <location>
        <begin position="2"/>
        <end position="64"/>
    </location>
</feature>
<dbReference type="Proteomes" id="UP000237347">
    <property type="component" value="Unassembled WGS sequence"/>
</dbReference>
<name>A0AAW0JVR7_QUESU</name>
<dbReference type="InterPro" id="IPR001220">
    <property type="entry name" value="Legume_lectin_dom"/>
</dbReference>
<comment type="similarity">
    <text evidence="1">Belongs to the leguminous lectin family.</text>
</comment>
<gene>
    <name evidence="4" type="primary">LECRK91_29</name>
    <name evidence="4" type="ORF">CFP56_027717</name>
</gene>
<dbReference type="PANTHER" id="PTHR32401">
    <property type="entry name" value="CONCANAVALIN A-LIKE LECTIN FAMILY PROTEIN"/>
    <property type="match status" value="1"/>
</dbReference>
<comment type="caution">
    <text evidence="4">The sequence shown here is derived from an EMBL/GenBank/DDBJ whole genome shotgun (WGS) entry which is preliminary data.</text>
</comment>
<dbReference type="EMBL" id="PKMF04000452">
    <property type="protein sequence ID" value="KAK7831063.1"/>
    <property type="molecule type" value="Genomic_DNA"/>
</dbReference>
<dbReference type="InterPro" id="IPR050258">
    <property type="entry name" value="Leguminous_Lectin"/>
</dbReference>